<proteinExistence type="predicted"/>
<feature type="region of interest" description="Disordered" evidence="1">
    <location>
        <begin position="1"/>
        <end position="53"/>
    </location>
</feature>
<dbReference type="EMBL" id="AVOT02000162">
    <property type="protein sequence ID" value="MBW0461458.1"/>
    <property type="molecule type" value="Genomic_DNA"/>
</dbReference>
<accession>A0A9Q3BA90</accession>
<gene>
    <name evidence="2" type="ORF">O181_001173</name>
</gene>
<reference evidence="2" key="1">
    <citation type="submission" date="2021-03" db="EMBL/GenBank/DDBJ databases">
        <title>Draft genome sequence of rust myrtle Austropuccinia psidii MF-1, a brazilian biotype.</title>
        <authorList>
            <person name="Quecine M.C."/>
            <person name="Pachon D.M.R."/>
            <person name="Bonatelli M.L."/>
            <person name="Correr F.H."/>
            <person name="Franceschini L.M."/>
            <person name="Leite T.F."/>
            <person name="Margarido G.R.A."/>
            <person name="Almeida C.A."/>
            <person name="Ferrarezi J.A."/>
            <person name="Labate C.A."/>
        </authorList>
    </citation>
    <scope>NUCLEOTIDE SEQUENCE</scope>
    <source>
        <strain evidence="2">MF-1</strain>
    </source>
</reference>
<comment type="caution">
    <text evidence="2">The sequence shown here is derived from an EMBL/GenBank/DDBJ whole genome shotgun (WGS) entry which is preliminary data.</text>
</comment>
<dbReference type="Proteomes" id="UP000765509">
    <property type="component" value="Unassembled WGS sequence"/>
</dbReference>
<keyword evidence="3" id="KW-1185">Reference proteome</keyword>
<sequence length="127" mass="14064">MPQDQALFLDKQNPNDQSKPPNCTGNRGKGKAPVRGPNKNKVNSNQKRDKDSLKQIEKLEKIVAKFELSAKIPNINVVAEHSKEPSEDVQQSDSDAFVLEDEVLSLGSVNLTRSTLTQDLVDQLLIV</sequence>
<feature type="compositionally biased region" description="Polar residues" evidence="1">
    <location>
        <begin position="12"/>
        <end position="25"/>
    </location>
</feature>
<name>A0A9Q3BA90_9BASI</name>
<evidence type="ECO:0000313" key="2">
    <source>
        <dbReference type="EMBL" id="MBW0461458.1"/>
    </source>
</evidence>
<evidence type="ECO:0000256" key="1">
    <source>
        <dbReference type="SAM" id="MobiDB-lite"/>
    </source>
</evidence>
<protein>
    <submittedName>
        <fullName evidence="2">Uncharacterized protein</fullName>
    </submittedName>
</protein>
<dbReference type="AlphaFoldDB" id="A0A9Q3BA90"/>
<evidence type="ECO:0000313" key="3">
    <source>
        <dbReference type="Proteomes" id="UP000765509"/>
    </source>
</evidence>
<organism evidence="2 3">
    <name type="scientific">Austropuccinia psidii MF-1</name>
    <dbReference type="NCBI Taxonomy" id="1389203"/>
    <lineage>
        <taxon>Eukaryota</taxon>
        <taxon>Fungi</taxon>
        <taxon>Dikarya</taxon>
        <taxon>Basidiomycota</taxon>
        <taxon>Pucciniomycotina</taxon>
        <taxon>Pucciniomycetes</taxon>
        <taxon>Pucciniales</taxon>
        <taxon>Sphaerophragmiaceae</taxon>
        <taxon>Austropuccinia</taxon>
    </lineage>
</organism>